<keyword evidence="4" id="KW-1185">Reference proteome</keyword>
<reference evidence="2" key="2">
    <citation type="submission" date="2021-01" db="EMBL/GenBank/DDBJ databases">
        <authorList>
            <person name="Corre E."/>
            <person name="Pelletier E."/>
            <person name="Niang G."/>
            <person name="Scheremetjew M."/>
            <person name="Finn R."/>
            <person name="Kale V."/>
            <person name="Holt S."/>
            <person name="Cochrane G."/>
            <person name="Meng A."/>
            <person name="Brown T."/>
            <person name="Cohen L."/>
        </authorList>
    </citation>
    <scope>NUCLEOTIDE SEQUENCE</scope>
    <source>
        <strain evidence="2">CCMP1205</strain>
    </source>
</reference>
<organism evidence="3 4">
    <name type="scientific">Chloropicon primus</name>
    <dbReference type="NCBI Taxonomy" id="1764295"/>
    <lineage>
        <taxon>Eukaryota</taxon>
        <taxon>Viridiplantae</taxon>
        <taxon>Chlorophyta</taxon>
        <taxon>Chloropicophyceae</taxon>
        <taxon>Chloropicales</taxon>
        <taxon>Chloropicaceae</taxon>
        <taxon>Chloropicon</taxon>
    </lineage>
</organism>
<gene>
    <name evidence="3" type="ORF">A3770_10p59920</name>
    <name evidence="2" type="ORF">CPRI1469_LOCUS4475</name>
</gene>
<evidence type="ECO:0000313" key="3">
    <source>
        <dbReference type="EMBL" id="QDZ23474.1"/>
    </source>
</evidence>
<dbReference type="EMBL" id="HBHL01006987">
    <property type="protein sequence ID" value="CAD9715620.1"/>
    <property type="molecule type" value="Transcribed_RNA"/>
</dbReference>
<dbReference type="Proteomes" id="UP000316726">
    <property type="component" value="Chromosome 10"/>
</dbReference>
<name>A0A5B8MUM3_9CHLO</name>
<evidence type="ECO:0000313" key="4">
    <source>
        <dbReference type="Proteomes" id="UP000316726"/>
    </source>
</evidence>
<feature type="signal peptide" evidence="1">
    <location>
        <begin position="1"/>
        <end position="30"/>
    </location>
</feature>
<evidence type="ECO:0000313" key="2">
    <source>
        <dbReference type="EMBL" id="CAD9715620.1"/>
    </source>
</evidence>
<proteinExistence type="predicted"/>
<protein>
    <submittedName>
        <fullName evidence="3">Uncharacterized protein</fullName>
    </submittedName>
</protein>
<reference evidence="3 4" key="1">
    <citation type="submission" date="2018-07" db="EMBL/GenBank/DDBJ databases">
        <title>The complete nuclear genome of the prasinophyte Chloropicon primus (CCMP1205).</title>
        <authorList>
            <person name="Pombert J.-F."/>
            <person name="Otis C."/>
            <person name="Turmel M."/>
            <person name="Lemieux C."/>
        </authorList>
    </citation>
    <scope>NUCLEOTIDE SEQUENCE [LARGE SCALE GENOMIC DNA]</scope>
    <source>
        <strain evidence="3 4">CCMP1205</strain>
    </source>
</reference>
<accession>A0A5B8MUM3</accession>
<feature type="chain" id="PRO_5036366829" evidence="1">
    <location>
        <begin position="31"/>
        <end position="288"/>
    </location>
</feature>
<dbReference type="EMBL" id="CP031043">
    <property type="protein sequence ID" value="QDZ23474.1"/>
    <property type="molecule type" value="Genomic_DNA"/>
</dbReference>
<evidence type="ECO:0000256" key="1">
    <source>
        <dbReference type="SAM" id="SignalP"/>
    </source>
</evidence>
<sequence>MRGRCSWSVGVVASVMVVLVAALATTTAEAYKEADLISALLSEARSNAYEQRDADATLDDMAELGANLVKAFAPIMRSNATERQIPSLKLMSFEAGEAEGEAEGTSTRNLQQLFASQRFAHKIVQNTIDSGVPQAMAAATHKLIAKVLDNWPIWVDGIWMRKFNTLGGGTCSFYFESKKNYKYLPLLWKLVDAQCRRFNKSSLNLRSGSLGNNFCVKFKLFNEVDFTHCAPSAYWQALVRGDIISVNPTNGATVIDAFTLLQTGGLDQFLPLRAALGQGGLLDILNYL</sequence>
<keyword evidence="1" id="KW-0732">Signal</keyword>
<dbReference type="AlphaFoldDB" id="A0A5B8MUM3"/>